<protein>
    <submittedName>
        <fullName evidence="2">Uncharacterized protein</fullName>
    </submittedName>
</protein>
<comment type="caution">
    <text evidence="2">The sequence shown here is derived from an EMBL/GenBank/DDBJ whole genome shotgun (WGS) entry which is preliminary data.</text>
</comment>
<name>A0AAV6H7H9_9TELE</name>
<sequence>MCGIQVDNISYIVLFLLTMTTKRNLPAADTVQEETTQKEELSKQIKEQNILVDELSNLKKNRRVYLQQPNSNIFFLTDREQMLSTCKKDLDNLKKEYQAM</sequence>
<evidence type="ECO:0000313" key="3">
    <source>
        <dbReference type="Proteomes" id="UP000823561"/>
    </source>
</evidence>
<proteinExistence type="predicted"/>
<dbReference type="SUPFAM" id="SSF46579">
    <property type="entry name" value="Prefoldin"/>
    <property type="match status" value="1"/>
</dbReference>
<dbReference type="Proteomes" id="UP000823561">
    <property type="component" value="Chromosome 3"/>
</dbReference>
<dbReference type="InterPro" id="IPR054148">
    <property type="entry name" value="ASNSD1-SEP"/>
</dbReference>
<dbReference type="EMBL" id="JADWDJ010000003">
    <property type="protein sequence ID" value="KAG5283125.1"/>
    <property type="molecule type" value="Genomic_DNA"/>
</dbReference>
<dbReference type="AlphaFoldDB" id="A0AAV6H7H9"/>
<feature type="coiled-coil region" evidence="1">
    <location>
        <begin position="31"/>
        <end position="96"/>
    </location>
</feature>
<evidence type="ECO:0000313" key="2">
    <source>
        <dbReference type="EMBL" id="KAG5283125.1"/>
    </source>
</evidence>
<dbReference type="InterPro" id="IPR009053">
    <property type="entry name" value="Prefoldin"/>
</dbReference>
<keyword evidence="3" id="KW-1185">Reference proteome</keyword>
<reference evidence="2" key="1">
    <citation type="submission" date="2020-10" db="EMBL/GenBank/DDBJ databases">
        <title>Chromosome-scale genome assembly of the Allis shad, Alosa alosa.</title>
        <authorList>
            <person name="Margot Z."/>
            <person name="Christophe K."/>
            <person name="Cabau C."/>
            <person name="Louis A."/>
            <person name="Berthelot C."/>
            <person name="Parey E."/>
            <person name="Roest Crollius H."/>
            <person name="Montfort J."/>
            <person name="Robinson-Rechavi M."/>
            <person name="Bucao C."/>
            <person name="Bouchez O."/>
            <person name="Gislard M."/>
            <person name="Lluch J."/>
            <person name="Milhes M."/>
            <person name="Lampietro C."/>
            <person name="Lopez Roques C."/>
            <person name="Donnadieu C."/>
            <person name="Braasch I."/>
            <person name="Desvignes T."/>
            <person name="Postlethwait J."/>
            <person name="Bobe J."/>
            <person name="Guiguen Y."/>
        </authorList>
    </citation>
    <scope>NUCLEOTIDE SEQUENCE</scope>
    <source>
        <strain evidence="2">M-15738</strain>
        <tissue evidence="2">Blood</tissue>
    </source>
</reference>
<accession>A0AAV6H7H9</accession>
<keyword evidence="1" id="KW-0175">Coiled coil</keyword>
<dbReference type="Gene3D" id="1.10.287.370">
    <property type="match status" value="1"/>
</dbReference>
<organism evidence="2 3">
    <name type="scientific">Alosa alosa</name>
    <name type="common">allis shad</name>
    <dbReference type="NCBI Taxonomy" id="278164"/>
    <lineage>
        <taxon>Eukaryota</taxon>
        <taxon>Metazoa</taxon>
        <taxon>Chordata</taxon>
        <taxon>Craniata</taxon>
        <taxon>Vertebrata</taxon>
        <taxon>Euteleostomi</taxon>
        <taxon>Actinopterygii</taxon>
        <taxon>Neopterygii</taxon>
        <taxon>Teleostei</taxon>
        <taxon>Clupei</taxon>
        <taxon>Clupeiformes</taxon>
        <taxon>Clupeoidei</taxon>
        <taxon>Clupeidae</taxon>
        <taxon>Alosa</taxon>
    </lineage>
</organism>
<dbReference type="Pfam" id="PF21975">
    <property type="entry name" value="ASNSD1-SEP"/>
    <property type="match status" value="1"/>
</dbReference>
<gene>
    <name evidence="2" type="ORF">AALO_G00038620</name>
</gene>
<evidence type="ECO:0000256" key="1">
    <source>
        <dbReference type="SAM" id="Coils"/>
    </source>
</evidence>